<keyword evidence="3" id="KW-0418">Kinase</keyword>
<protein>
    <recommendedName>
        <fullName evidence="5">Maltokinase N-terminal cap domain-containing protein</fullName>
    </recommendedName>
</protein>
<evidence type="ECO:0000256" key="4">
    <source>
        <dbReference type="ARBA" id="ARBA00022840"/>
    </source>
</evidence>
<dbReference type="EMBL" id="JBHSAY010000029">
    <property type="protein sequence ID" value="MFC4136296.1"/>
    <property type="molecule type" value="Genomic_DNA"/>
</dbReference>
<gene>
    <name evidence="6" type="ORF">ACFOZ4_37300</name>
</gene>
<name>A0ABV8M133_9ACTN</name>
<comment type="caution">
    <text evidence="6">The sequence shown here is derived from an EMBL/GenBank/DDBJ whole genome shotgun (WGS) entry which is preliminary data.</text>
</comment>
<keyword evidence="2" id="KW-0547">Nucleotide-binding</keyword>
<evidence type="ECO:0000256" key="3">
    <source>
        <dbReference type="ARBA" id="ARBA00022777"/>
    </source>
</evidence>
<evidence type="ECO:0000256" key="1">
    <source>
        <dbReference type="ARBA" id="ARBA00022679"/>
    </source>
</evidence>
<dbReference type="NCBIfam" id="NF047744">
    <property type="entry name" value="CG0192_rel"/>
    <property type="match status" value="1"/>
</dbReference>
<dbReference type="Pfam" id="PF18085">
    <property type="entry name" value="Mak_N_cap"/>
    <property type="match status" value="1"/>
</dbReference>
<keyword evidence="7" id="KW-1185">Reference proteome</keyword>
<evidence type="ECO:0000259" key="5">
    <source>
        <dbReference type="Pfam" id="PF18085"/>
    </source>
</evidence>
<dbReference type="Proteomes" id="UP001595816">
    <property type="component" value="Unassembled WGS sequence"/>
</dbReference>
<keyword evidence="4" id="KW-0067">ATP-binding</keyword>
<evidence type="ECO:0000313" key="6">
    <source>
        <dbReference type="EMBL" id="MFC4136296.1"/>
    </source>
</evidence>
<feature type="domain" description="Maltokinase N-terminal cap" evidence="5">
    <location>
        <begin position="20"/>
        <end position="103"/>
    </location>
</feature>
<dbReference type="RefSeq" id="WP_253751128.1">
    <property type="nucleotide sequence ID" value="NZ_JAMZDZ010000001.1"/>
</dbReference>
<accession>A0ABV8M133</accession>
<dbReference type="InterPro" id="IPR040999">
    <property type="entry name" value="Mak_N_cap"/>
</dbReference>
<sequence length="204" mass="21149">MAVLYKAELHPSKLDLINAWLPGRPWFAGPVGVPVDRLAACRFDDPAGEVGVETMLVRAGDGPIYHTPLTYRGAPLAGAAAFLLGTSEHSTLGTRWIYDAVGDPVYAAVLAAAIVSGGGEAEEYIEDEDGRQQRREPAMTVRGSGVPGAVAARISVVREVVDSDPAVVVTDGAQLHVVRVVGTPVAGATLTATWPGATAVLASL</sequence>
<keyword evidence="1" id="KW-0808">Transferase</keyword>
<evidence type="ECO:0000256" key="2">
    <source>
        <dbReference type="ARBA" id="ARBA00022741"/>
    </source>
</evidence>
<reference evidence="7" key="1">
    <citation type="journal article" date="2019" name="Int. J. Syst. Evol. Microbiol.">
        <title>The Global Catalogue of Microorganisms (GCM) 10K type strain sequencing project: providing services to taxonomists for standard genome sequencing and annotation.</title>
        <authorList>
            <consortium name="The Broad Institute Genomics Platform"/>
            <consortium name="The Broad Institute Genome Sequencing Center for Infectious Disease"/>
            <person name="Wu L."/>
            <person name="Ma J."/>
        </authorList>
    </citation>
    <scope>NUCLEOTIDE SEQUENCE [LARGE SCALE GENOMIC DNA]</scope>
    <source>
        <strain evidence="7">CGMCC 4.7289</strain>
    </source>
</reference>
<organism evidence="6 7">
    <name type="scientific">Hamadaea flava</name>
    <dbReference type="NCBI Taxonomy" id="1742688"/>
    <lineage>
        <taxon>Bacteria</taxon>
        <taxon>Bacillati</taxon>
        <taxon>Actinomycetota</taxon>
        <taxon>Actinomycetes</taxon>
        <taxon>Micromonosporales</taxon>
        <taxon>Micromonosporaceae</taxon>
        <taxon>Hamadaea</taxon>
    </lineage>
</organism>
<proteinExistence type="predicted"/>
<evidence type="ECO:0000313" key="7">
    <source>
        <dbReference type="Proteomes" id="UP001595816"/>
    </source>
</evidence>